<keyword evidence="3" id="KW-0540">Nuclease</keyword>
<feature type="domain" description="Retrotransposon gag" evidence="8">
    <location>
        <begin position="44"/>
        <end position="132"/>
    </location>
</feature>
<feature type="compositionally biased region" description="Basic and acidic residues" evidence="7">
    <location>
        <begin position="166"/>
        <end position="183"/>
    </location>
</feature>
<dbReference type="eggNOG" id="KOG0017">
    <property type="taxonomic scope" value="Eukaryota"/>
</dbReference>
<evidence type="ECO:0000256" key="3">
    <source>
        <dbReference type="ARBA" id="ARBA00022722"/>
    </source>
</evidence>
<evidence type="ECO:0000256" key="6">
    <source>
        <dbReference type="ARBA" id="ARBA00022918"/>
    </source>
</evidence>
<organism evidence="10 11">
    <name type="scientific">Nelumbo nucifera</name>
    <name type="common">Sacred lotus</name>
    <dbReference type="NCBI Taxonomy" id="4432"/>
    <lineage>
        <taxon>Eukaryota</taxon>
        <taxon>Viridiplantae</taxon>
        <taxon>Streptophyta</taxon>
        <taxon>Embryophyta</taxon>
        <taxon>Tracheophyta</taxon>
        <taxon>Spermatophyta</taxon>
        <taxon>Magnoliopsida</taxon>
        <taxon>Proteales</taxon>
        <taxon>Nelumbonaceae</taxon>
        <taxon>Nelumbo</taxon>
    </lineage>
</organism>
<dbReference type="RefSeq" id="XP_010278612.1">
    <property type="nucleotide sequence ID" value="XM_010280310.1"/>
</dbReference>
<dbReference type="Pfam" id="PF17917">
    <property type="entry name" value="RT_RNaseH"/>
    <property type="match status" value="1"/>
</dbReference>
<dbReference type="InterPro" id="IPR005162">
    <property type="entry name" value="Retrotrans_gag_dom"/>
</dbReference>
<evidence type="ECO:0000256" key="1">
    <source>
        <dbReference type="ARBA" id="ARBA00022679"/>
    </source>
</evidence>
<keyword evidence="10" id="KW-1185">Reference proteome</keyword>
<dbReference type="Proteomes" id="UP000189703">
    <property type="component" value="Unplaced"/>
</dbReference>
<keyword evidence="6" id="KW-0695">RNA-directed DNA polymerase</keyword>
<evidence type="ECO:0000259" key="8">
    <source>
        <dbReference type="Pfam" id="PF03732"/>
    </source>
</evidence>
<dbReference type="KEGG" id="nnu:104612746"/>
<dbReference type="InterPro" id="IPR043502">
    <property type="entry name" value="DNA/RNA_pol_sf"/>
</dbReference>
<protein>
    <submittedName>
        <fullName evidence="11">Uncharacterized protein LOC104612746</fullName>
    </submittedName>
</protein>
<keyword evidence="4" id="KW-0255">Endonuclease</keyword>
<reference evidence="11" key="1">
    <citation type="submission" date="2025-08" db="UniProtKB">
        <authorList>
            <consortium name="RefSeq"/>
        </authorList>
    </citation>
    <scope>IDENTIFICATION</scope>
</reference>
<evidence type="ECO:0000313" key="11">
    <source>
        <dbReference type="RefSeq" id="XP_010278612.1"/>
    </source>
</evidence>
<evidence type="ECO:0000256" key="2">
    <source>
        <dbReference type="ARBA" id="ARBA00022695"/>
    </source>
</evidence>
<dbReference type="OrthoDB" id="1730596at2759"/>
<dbReference type="PANTHER" id="PTHR48475:SF2">
    <property type="entry name" value="RIBONUCLEASE H"/>
    <property type="match status" value="1"/>
</dbReference>
<dbReference type="AlphaFoldDB" id="A0A1U8BB97"/>
<evidence type="ECO:0000256" key="4">
    <source>
        <dbReference type="ARBA" id="ARBA00022759"/>
    </source>
</evidence>
<feature type="compositionally biased region" description="Basic residues" evidence="7">
    <location>
        <begin position="190"/>
        <end position="201"/>
    </location>
</feature>
<dbReference type="GO" id="GO:0003964">
    <property type="term" value="F:RNA-directed DNA polymerase activity"/>
    <property type="evidence" value="ECO:0007669"/>
    <property type="project" value="UniProtKB-KW"/>
</dbReference>
<name>A0A1U8BB97_NELNU</name>
<feature type="domain" description="Reverse transcriptase RNase H-like" evidence="9">
    <location>
        <begin position="384"/>
        <end position="446"/>
    </location>
</feature>
<accession>A0A1U8BB97</accession>
<dbReference type="InterPro" id="IPR041373">
    <property type="entry name" value="RT_RNaseH"/>
</dbReference>
<feature type="region of interest" description="Disordered" evidence="7">
    <location>
        <begin position="166"/>
        <end position="256"/>
    </location>
</feature>
<gene>
    <name evidence="11" type="primary">LOC104612746</name>
</gene>
<feature type="compositionally biased region" description="Basic and acidic residues" evidence="7">
    <location>
        <begin position="208"/>
        <end position="235"/>
    </location>
</feature>
<evidence type="ECO:0000256" key="5">
    <source>
        <dbReference type="ARBA" id="ARBA00022801"/>
    </source>
</evidence>
<evidence type="ECO:0000313" key="10">
    <source>
        <dbReference type="Proteomes" id="UP000189703"/>
    </source>
</evidence>
<dbReference type="GO" id="GO:0004519">
    <property type="term" value="F:endonuclease activity"/>
    <property type="evidence" value="ECO:0007669"/>
    <property type="project" value="UniProtKB-KW"/>
</dbReference>
<keyword evidence="1" id="KW-0808">Transferase</keyword>
<feature type="compositionally biased region" description="Basic and acidic residues" evidence="7">
    <location>
        <begin position="283"/>
        <end position="296"/>
    </location>
</feature>
<dbReference type="Pfam" id="PF03732">
    <property type="entry name" value="Retrotrans_gag"/>
    <property type="match status" value="1"/>
</dbReference>
<keyword evidence="2" id="KW-0548">Nucleotidyltransferase</keyword>
<dbReference type="SUPFAM" id="SSF56672">
    <property type="entry name" value="DNA/RNA polymerases"/>
    <property type="match status" value="1"/>
</dbReference>
<dbReference type="GeneID" id="104612746"/>
<dbReference type="InParanoid" id="A0A1U8BB97"/>
<evidence type="ECO:0000256" key="7">
    <source>
        <dbReference type="SAM" id="MobiDB-lite"/>
    </source>
</evidence>
<keyword evidence="5" id="KW-0378">Hydrolase</keyword>
<sequence>MPKDFKVPPLNKYYRSFDPNDGVGSFQSQMHLVGADEACMCVAFSTTFRGVVRTRYKNLAPDSTKSWAQFAELFTTHFITIKKCPKSQESPLNVVQRERESIRSYIKCFNDICQQIPDLDPTVRLTATKKGITHKEFNWNVAANKPKVITEFLKLADQFINTKEKINQKTDNPLAEKRKREDEGMSNNGQKRKKKSPRRDRRAYPPRVPEELHHARGEKAGRPIGDRQDDQRRNAPETSRQNEYPPRQLPEERPVRGVINTITGGSIIARCTSTARRTSVRKLKNEGENPPKRPRLEEPIYFTKDGAHGIQYPHDDALVVKLRINDFEVKHILVDSGSSADILFKEAFDKLQLQHSNLKAADTPLIGFCGEEVRPLGRDTVPAEAETRYPEIEKLAYALVIATRKLHPYLQAHTIVVLTNRPLRQILLKPEVSGRLMKWSIELSEYDIRFEPRPTIKAQALANFVAECTFDAPTPDLTKLTHMSKASTSAALDPVNVIPT</sequence>
<dbReference type="GO" id="GO:0016787">
    <property type="term" value="F:hydrolase activity"/>
    <property type="evidence" value="ECO:0007669"/>
    <property type="project" value="UniProtKB-KW"/>
</dbReference>
<proteinExistence type="predicted"/>
<dbReference type="PANTHER" id="PTHR48475">
    <property type="entry name" value="RIBONUCLEASE H"/>
    <property type="match status" value="1"/>
</dbReference>
<dbReference type="OMA" id="THFITIK"/>
<feature type="region of interest" description="Disordered" evidence="7">
    <location>
        <begin position="276"/>
        <end position="296"/>
    </location>
</feature>
<evidence type="ECO:0000259" key="9">
    <source>
        <dbReference type="Pfam" id="PF17917"/>
    </source>
</evidence>